<dbReference type="Proteomes" id="UP000887565">
    <property type="component" value="Unplaced"/>
</dbReference>
<name>A0A915JIG3_ROMCU</name>
<keyword evidence="1" id="KW-1185">Reference proteome</keyword>
<sequence length="195" mass="22533">MKCMPISMKWNEETLEPPNVEPVVARTPYGHCFVWNDSIPEATTFCDGIRQQHLKLLPHLFNSMNIWSANRVANKISPILYYFWLGSFEQGGNLKSNIPQHLEHLRVDDKVVKRIIGEGPMPLSKRRNEIAMDSLMNQEPHGVSSQTTDDMYNCFDIVPIIIEDSRGKWSAKGDNISIDNRYDNNCWFFETTRCP</sequence>
<reference evidence="2" key="1">
    <citation type="submission" date="2022-11" db="UniProtKB">
        <authorList>
            <consortium name="WormBaseParasite"/>
        </authorList>
    </citation>
    <scope>IDENTIFICATION</scope>
</reference>
<dbReference type="AlphaFoldDB" id="A0A915JIG3"/>
<dbReference type="WBParaSite" id="nRc.2.0.1.t25877-RA">
    <property type="protein sequence ID" value="nRc.2.0.1.t25877-RA"/>
    <property type="gene ID" value="nRc.2.0.1.g25877"/>
</dbReference>
<evidence type="ECO:0000313" key="1">
    <source>
        <dbReference type="Proteomes" id="UP000887565"/>
    </source>
</evidence>
<organism evidence="1 2">
    <name type="scientific">Romanomermis culicivorax</name>
    <name type="common">Nematode worm</name>
    <dbReference type="NCBI Taxonomy" id="13658"/>
    <lineage>
        <taxon>Eukaryota</taxon>
        <taxon>Metazoa</taxon>
        <taxon>Ecdysozoa</taxon>
        <taxon>Nematoda</taxon>
        <taxon>Enoplea</taxon>
        <taxon>Dorylaimia</taxon>
        <taxon>Mermithida</taxon>
        <taxon>Mermithoidea</taxon>
        <taxon>Mermithidae</taxon>
        <taxon>Romanomermis</taxon>
    </lineage>
</organism>
<protein>
    <submittedName>
        <fullName evidence="2">Uncharacterized protein</fullName>
    </submittedName>
</protein>
<accession>A0A915JIG3</accession>
<evidence type="ECO:0000313" key="2">
    <source>
        <dbReference type="WBParaSite" id="nRc.2.0.1.t25877-RA"/>
    </source>
</evidence>
<proteinExistence type="predicted"/>